<dbReference type="AlphaFoldDB" id="A0A6I2QZ28"/>
<dbReference type="EMBL" id="WKPR01000002">
    <property type="protein sequence ID" value="MSB18186.1"/>
    <property type="molecule type" value="Genomic_DNA"/>
</dbReference>
<comment type="caution">
    <text evidence="1">The sequence shown here is derived from an EMBL/GenBank/DDBJ whole genome shotgun (WGS) entry which is preliminary data.</text>
</comment>
<dbReference type="Proteomes" id="UP000434475">
    <property type="component" value="Unassembled WGS sequence"/>
</dbReference>
<protein>
    <submittedName>
        <fullName evidence="1">Uncharacterized protein</fullName>
    </submittedName>
</protein>
<evidence type="ECO:0000313" key="2">
    <source>
        <dbReference type="Proteomes" id="UP000434475"/>
    </source>
</evidence>
<accession>A0A6I2QZ28</accession>
<evidence type="ECO:0000313" key="1">
    <source>
        <dbReference type="EMBL" id="MSB18186.1"/>
    </source>
</evidence>
<organism evidence="1 2">
    <name type="scientific">Flavonifractor plautii</name>
    <name type="common">Fusobacterium plautii</name>
    <dbReference type="NCBI Taxonomy" id="292800"/>
    <lineage>
        <taxon>Bacteria</taxon>
        <taxon>Bacillati</taxon>
        <taxon>Bacillota</taxon>
        <taxon>Clostridia</taxon>
        <taxon>Eubacteriales</taxon>
        <taxon>Oscillospiraceae</taxon>
        <taxon>Flavonifractor</taxon>
    </lineage>
</organism>
<proteinExistence type="predicted"/>
<reference evidence="1 2" key="1">
    <citation type="journal article" date="2019" name="Nat. Med.">
        <title>A library of human gut bacterial isolates paired with longitudinal multiomics data enables mechanistic microbiome research.</title>
        <authorList>
            <person name="Poyet M."/>
            <person name="Groussin M."/>
            <person name="Gibbons S.M."/>
            <person name="Avila-Pacheco J."/>
            <person name="Jiang X."/>
            <person name="Kearney S.M."/>
            <person name="Perrotta A.R."/>
            <person name="Berdy B."/>
            <person name="Zhao S."/>
            <person name="Lieberman T.D."/>
            <person name="Swanson P.K."/>
            <person name="Smith M."/>
            <person name="Roesemann S."/>
            <person name="Alexander J.E."/>
            <person name="Rich S.A."/>
            <person name="Livny J."/>
            <person name="Vlamakis H."/>
            <person name="Clish C."/>
            <person name="Bullock K."/>
            <person name="Deik A."/>
            <person name="Scott J."/>
            <person name="Pierce K.A."/>
            <person name="Xavier R.J."/>
            <person name="Alm E.J."/>
        </authorList>
    </citation>
    <scope>NUCLEOTIDE SEQUENCE [LARGE SCALE GENOMIC DNA]</scope>
    <source>
        <strain evidence="1 2">BIOML-A2</strain>
    </source>
</reference>
<name>A0A6I2QZ28_FLAPL</name>
<gene>
    <name evidence="1" type="ORF">GKE97_01490</name>
</gene>
<dbReference type="RefSeq" id="WP_172697087.1">
    <property type="nucleotide sequence ID" value="NZ_WKPR01000002.1"/>
</dbReference>
<sequence>MHTNQALRAYGCAECTFLTCQGFERYCGGFPEKRKPKRFWKTDPQWKAPKWCPRRKTPAVYRVYHYKNDGSMLLSDALLHFDGKGHGATAFVSDRHYALVAEGTTRLSARQFLTSSHQQPASTLLDYPDLVYGNVVEIDDGLRPCCFYYRSYRNFAVCFAFHQSQPETPRKKEGEP</sequence>